<dbReference type="PROSITE" id="PS51462">
    <property type="entry name" value="NUDIX"/>
    <property type="match status" value="1"/>
</dbReference>
<evidence type="ECO:0000259" key="1">
    <source>
        <dbReference type="PROSITE" id="PS51462"/>
    </source>
</evidence>
<dbReference type="SUPFAM" id="SSF55811">
    <property type="entry name" value="Nudix"/>
    <property type="match status" value="1"/>
</dbReference>
<dbReference type="EMBL" id="JBHUOQ010000004">
    <property type="protein sequence ID" value="MFD2830986.1"/>
    <property type="molecule type" value="Genomic_DNA"/>
</dbReference>
<sequence>MEKEQLKIFTEQGVYSGVSMRDEVHSKGLWHETFHCWIISRKNGIPMIHFQLRSADKKDFPDMLDISAAGHLLSNETTEDGVREVHEELGINVSFNDLIYAGKIRDEIYLNHFTDREFAHVYIYVMPDGYEPSYQFQKEEVSGMMDIDLKSFESLWSGEVSAVQAEGQIPGTDDQLQKTVQTFDKTRFVPHQDSYINQVIHHIKKVLDI</sequence>
<dbReference type="InterPro" id="IPR015797">
    <property type="entry name" value="NUDIX_hydrolase-like_dom_sf"/>
</dbReference>
<feature type="domain" description="Nudix hydrolase" evidence="1">
    <location>
        <begin position="29"/>
        <end position="177"/>
    </location>
</feature>
<gene>
    <name evidence="2" type="ORF">ACFSX4_10975</name>
</gene>
<dbReference type="CDD" id="cd04692">
    <property type="entry name" value="NUDIX_Hydrolase"/>
    <property type="match status" value="1"/>
</dbReference>
<proteinExistence type="predicted"/>
<protein>
    <submittedName>
        <fullName evidence="2">NUDIX hydrolase</fullName>
    </submittedName>
</protein>
<dbReference type="PANTHER" id="PTHR10885">
    <property type="entry name" value="ISOPENTENYL-DIPHOSPHATE DELTA-ISOMERASE"/>
    <property type="match status" value="1"/>
</dbReference>
<keyword evidence="2" id="KW-0378">Hydrolase</keyword>
<reference evidence="3" key="1">
    <citation type="journal article" date="2019" name="Int. J. Syst. Evol. Microbiol.">
        <title>The Global Catalogue of Microorganisms (GCM) 10K type strain sequencing project: providing services to taxonomists for standard genome sequencing and annotation.</title>
        <authorList>
            <consortium name="The Broad Institute Genomics Platform"/>
            <consortium name="The Broad Institute Genome Sequencing Center for Infectious Disease"/>
            <person name="Wu L."/>
            <person name="Ma J."/>
        </authorList>
    </citation>
    <scope>NUCLEOTIDE SEQUENCE [LARGE SCALE GENOMIC DNA]</scope>
    <source>
        <strain evidence="3">KCTC 33575</strain>
    </source>
</reference>
<dbReference type="InterPro" id="IPR000086">
    <property type="entry name" value="NUDIX_hydrolase_dom"/>
</dbReference>
<keyword evidence="3" id="KW-1185">Reference proteome</keyword>
<comment type="caution">
    <text evidence="2">The sequence shown here is derived from an EMBL/GenBank/DDBJ whole genome shotgun (WGS) entry which is preliminary data.</text>
</comment>
<evidence type="ECO:0000313" key="3">
    <source>
        <dbReference type="Proteomes" id="UP001597519"/>
    </source>
</evidence>
<dbReference type="Proteomes" id="UP001597519">
    <property type="component" value="Unassembled WGS sequence"/>
</dbReference>
<dbReference type="Gene3D" id="3.90.79.10">
    <property type="entry name" value="Nucleoside Triphosphate Pyrophosphohydrolase"/>
    <property type="match status" value="1"/>
</dbReference>
<organism evidence="2 3">
    <name type="scientific">Corticicoccus populi</name>
    <dbReference type="NCBI Taxonomy" id="1812821"/>
    <lineage>
        <taxon>Bacteria</taxon>
        <taxon>Bacillati</taxon>
        <taxon>Bacillota</taxon>
        <taxon>Bacilli</taxon>
        <taxon>Bacillales</taxon>
        <taxon>Staphylococcaceae</taxon>
        <taxon>Corticicoccus</taxon>
    </lineage>
</organism>
<evidence type="ECO:0000313" key="2">
    <source>
        <dbReference type="EMBL" id="MFD2830986.1"/>
    </source>
</evidence>
<dbReference type="GO" id="GO:0016787">
    <property type="term" value="F:hydrolase activity"/>
    <property type="evidence" value="ECO:0007669"/>
    <property type="project" value="UniProtKB-KW"/>
</dbReference>
<name>A0ABW5WW01_9STAP</name>
<dbReference type="RefSeq" id="WP_377774538.1">
    <property type="nucleotide sequence ID" value="NZ_JBHUOQ010000004.1"/>
</dbReference>
<accession>A0ABW5WW01</accession>
<dbReference type="PANTHER" id="PTHR10885:SF0">
    <property type="entry name" value="ISOPENTENYL-DIPHOSPHATE DELTA-ISOMERASE"/>
    <property type="match status" value="1"/>
</dbReference>